<name>A0ABV5W645_9BACL</name>
<dbReference type="PANTHER" id="PTHR48111">
    <property type="entry name" value="REGULATOR OF RPOS"/>
    <property type="match status" value="1"/>
</dbReference>
<protein>
    <submittedName>
        <fullName evidence="10">Response regulator transcription factor</fullName>
    </submittedName>
</protein>
<keyword evidence="11" id="KW-1185">Reference proteome</keyword>
<organism evidence="10 11">
    <name type="scientific">Paenibacillus hodogayensis</name>
    <dbReference type="NCBI Taxonomy" id="279208"/>
    <lineage>
        <taxon>Bacteria</taxon>
        <taxon>Bacillati</taxon>
        <taxon>Bacillota</taxon>
        <taxon>Bacilli</taxon>
        <taxon>Bacillales</taxon>
        <taxon>Paenibacillaceae</taxon>
        <taxon>Paenibacillus</taxon>
    </lineage>
</organism>
<dbReference type="CDD" id="cd17574">
    <property type="entry name" value="REC_OmpR"/>
    <property type="match status" value="1"/>
</dbReference>
<dbReference type="Gene3D" id="6.10.250.690">
    <property type="match status" value="1"/>
</dbReference>
<keyword evidence="2" id="KW-0902">Two-component regulatory system</keyword>
<keyword evidence="3" id="KW-0805">Transcription regulation</keyword>
<evidence type="ECO:0000313" key="11">
    <source>
        <dbReference type="Proteomes" id="UP001589619"/>
    </source>
</evidence>
<sequence length="228" mass="26460">MLDTHILIVEDDAKIRKLLRLYLEKDGYQIIEAEDGEAGMEAFQTFDPCFVITDLMLPKRSGQELCKWIRTELKSDVPLIMLTAKVTEQERIEGLRMGADDYIIKPFSPEEVVTRVNTVLRRTANRCSKISFNGLTIKPSRGEVKYKGTNISLTQHEFKLLYFLMRNPNQILSREQILGELYPNEEKSVIDRTVDVHMGKLREKIETSDEIPRFFETVRGMGYRFAAY</sequence>
<keyword evidence="5" id="KW-0804">Transcription</keyword>
<feature type="domain" description="OmpR/PhoB-type" evidence="9">
    <location>
        <begin position="127"/>
        <end position="227"/>
    </location>
</feature>
<evidence type="ECO:0000256" key="5">
    <source>
        <dbReference type="ARBA" id="ARBA00023163"/>
    </source>
</evidence>
<gene>
    <name evidence="10" type="ORF">ACFFNY_30700</name>
</gene>
<dbReference type="SUPFAM" id="SSF52172">
    <property type="entry name" value="CheY-like"/>
    <property type="match status" value="1"/>
</dbReference>
<feature type="DNA-binding region" description="OmpR/PhoB-type" evidence="7">
    <location>
        <begin position="127"/>
        <end position="227"/>
    </location>
</feature>
<dbReference type="RefSeq" id="WP_344913588.1">
    <property type="nucleotide sequence ID" value="NZ_BAAAYO010000012.1"/>
</dbReference>
<evidence type="ECO:0000256" key="1">
    <source>
        <dbReference type="ARBA" id="ARBA00022553"/>
    </source>
</evidence>
<evidence type="ECO:0000256" key="2">
    <source>
        <dbReference type="ARBA" id="ARBA00023012"/>
    </source>
</evidence>
<dbReference type="PROSITE" id="PS51755">
    <property type="entry name" value="OMPR_PHOB"/>
    <property type="match status" value="1"/>
</dbReference>
<dbReference type="InterPro" id="IPR001789">
    <property type="entry name" value="Sig_transdc_resp-reg_receiver"/>
</dbReference>
<evidence type="ECO:0000256" key="7">
    <source>
        <dbReference type="PROSITE-ProRule" id="PRU01091"/>
    </source>
</evidence>
<dbReference type="Gene3D" id="1.10.10.10">
    <property type="entry name" value="Winged helix-like DNA-binding domain superfamily/Winged helix DNA-binding domain"/>
    <property type="match status" value="1"/>
</dbReference>
<dbReference type="Gene3D" id="3.40.50.2300">
    <property type="match status" value="1"/>
</dbReference>
<accession>A0ABV5W645</accession>
<reference evidence="10 11" key="1">
    <citation type="submission" date="2024-09" db="EMBL/GenBank/DDBJ databases">
        <authorList>
            <person name="Sun Q."/>
            <person name="Mori K."/>
        </authorList>
    </citation>
    <scope>NUCLEOTIDE SEQUENCE [LARGE SCALE GENOMIC DNA]</scope>
    <source>
        <strain evidence="10 11">JCM 12520</strain>
    </source>
</reference>
<feature type="domain" description="Response regulatory" evidence="8">
    <location>
        <begin position="5"/>
        <end position="120"/>
    </location>
</feature>
<dbReference type="SMART" id="SM00448">
    <property type="entry name" value="REC"/>
    <property type="match status" value="1"/>
</dbReference>
<dbReference type="PROSITE" id="PS50110">
    <property type="entry name" value="RESPONSE_REGULATORY"/>
    <property type="match status" value="1"/>
</dbReference>
<evidence type="ECO:0000256" key="4">
    <source>
        <dbReference type="ARBA" id="ARBA00023125"/>
    </source>
</evidence>
<keyword evidence="1 6" id="KW-0597">Phosphoprotein</keyword>
<dbReference type="Proteomes" id="UP001589619">
    <property type="component" value="Unassembled WGS sequence"/>
</dbReference>
<dbReference type="PANTHER" id="PTHR48111:SF73">
    <property type="entry name" value="ALKALINE PHOSPHATASE SYNTHESIS TRANSCRIPTIONAL REGULATORY PROTEIN PHOP"/>
    <property type="match status" value="1"/>
</dbReference>
<evidence type="ECO:0000256" key="3">
    <source>
        <dbReference type="ARBA" id="ARBA00023015"/>
    </source>
</evidence>
<dbReference type="InterPro" id="IPR036388">
    <property type="entry name" value="WH-like_DNA-bd_sf"/>
</dbReference>
<dbReference type="Pfam" id="PF00486">
    <property type="entry name" value="Trans_reg_C"/>
    <property type="match status" value="1"/>
</dbReference>
<dbReference type="EMBL" id="JBHMAG010000020">
    <property type="protein sequence ID" value="MFB9755968.1"/>
    <property type="molecule type" value="Genomic_DNA"/>
</dbReference>
<proteinExistence type="predicted"/>
<evidence type="ECO:0000313" key="10">
    <source>
        <dbReference type="EMBL" id="MFB9755968.1"/>
    </source>
</evidence>
<evidence type="ECO:0000259" key="9">
    <source>
        <dbReference type="PROSITE" id="PS51755"/>
    </source>
</evidence>
<evidence type="ECO:0000256" key="6">
    <source>
        <dbReference type="PROSITE-ProRule" id="PRU00169"/>
    </source>
</evidence>
<feature type="modified residue" description="4-aspartylphosphate" evidence="6">
    <location>
        <position position="54"/>
    </location>
</feature>
<dbReference type="SMART" id="SM00862">
    <property type="entry name" value="Trans_reg_C"/>
    <property type="match status" value="1"/>
</dbReference>
<dbReference type="InterPro" id="IPR039420">
    <property type="entry name" value="WalR-like"/>
</dbReference>
<dbReference type="CDD" id="cd00383">
    <property type="entry name" value="trans_reg_C"/>
    <property type="match status" value="1"/>
</dbReference>
<keyword evidence="4 7" id="KW-0238">DNA-binding</keyword>
<comment type="caution">
    <text evidence="10">The sequence shown here is derived from an EMBL/GenBank/DDBJ whole genome shotgun (WGS) entry which is preliminary data.</text>
</comment>
<dbReference type="InterPro" id="IPR011006">
    <property type="entry name" value="CheY-like_superfamily"/>
</dbReference>
<dbReference type="Pfam" id="PF00072">
    <property type="entry name" value="Response_reg"/>
    <property type="match status" value="1"/>
</dbReference>
<evidence type="ECO:0000259" key="8">
    <source>
        <dbReference type="PROSITE" id="PS50110"/>
    </source>
</evidence>
<dbReference type="InterPro" id="IPR001867">
    <property type="entry name" value="OmpR/PhoB-type_DNA-bd"/>
</dbReference>